<protein>
    <recommendedName>
        <fullName evidence="4">ZinT domain-containing protein</fullName>
    </recommendedName>
</protein>
<dbReference type="InterPro" id="IPR015304">
    <property type="entry name" value="ZinT_dom"/>
</dbReference>
<keyword evidence="2" id="KW-0862">Zinc</keyword>
<feature type="chain" id="PRO_5016812107" description="ZinT domain-containing protein" evidence="3">
    <location>
        <begin position="22"/>
        <end position="607"/>
    </location>
</feature>
<evidence type="ECO:0000313" key="6">
    <source>
        <dbReference type="Proteomes" id="UP000264310"/>
    </source>
</evidence>
<dbReference type="AlphaFoldDB" id="A0A371WYG8"/>
<keyword evidence="6" id="KW-1185">Reference proteome</keyword>
<dbReference type="Proteomes" id="UP000264310">
    <property type="component" value="Unassembled WGS sequence"/>
</dbReference>
<dbReference type="GO" id="GO:0008270">
    <property type="term" value="F:zinc ion binding"/>
    <property type="evidence" value="ECO:0007669"/>
    <property type="project" value="InterPro"/>
</dbReference>
<feature type="signal peptide" evidence="3">
    <location>
        <begin position="1"/>
        <end position="21"/>
    </location>
</feature>
<dbReference type="InterPro" id="IPR012674">
    <property type="entry name" value="Calycin"/>
</dbReference>
<dbReference type="EMBL" id="QURL01000010">
    <property type="protein sequence ID" value="RFC62018.1"/>
    <property type="molecule type" value="Genomic_DNA"/>
</dbReference>
<dbReference type="SUPFAM" id="SSF50969">
    <property type="entry name" value="YVTN repeat-like/Quinoprotein amine dehydrogenase"/>
    <property type="match status" value="1"/>
</dbReference>
<organism evidence="5 6">
    <name type="scientific">Fulvimarina endophytica</name>
    <dbReference type="NCBI Taxonomy" id="2293836"/>
    <lineage>
        <taxon>Bacteria</taxon>
        <taxon>Pseudomonadati</taxon>
        <taxon>Pseudomonadota</taxon>
        <taxon>Alphaproteobacteria</taxon>
        <taxon>Hyphomicrobiales</taxon>
        <taxon>Aurantimonadaceae</taxon>
        <taxon>Fulvimarina</taxon>
    </lineage>
</organism>
<keyword evidence="1 3" id="KW-0732">Signal</keyword>
<evidence type="ECO:0000313" key="5">
    <source>
        <dbReference type="EMBL" id="RFC62018.1"/>
    </source>
</evidence>
<evidence type="ECO:0000259" key="4">
    <source>
        <dbReference type="Pfam" id="PF09223"/>
    </source>
</evidence>
<proteinExistence type="predicted"/>
<sequence>MLRSIASTTALALILSGHALAEETTHDDHESVTLYRVFVGDHADPKITAFDLDKPDNRWTFETKGQSKLYGVGEGAAVVAVQSDGDQVNFIDSGISLQSHGDHSDIDIEEPEALGETLTGPRPFHLIDHAGKVVINFDRGGYAEIVDAHDLSEGEVETVRMPQARAHHGYVAPIGTGWVTSVASDAPVEGDKAPERVGLQPVAADGTPTGEVETCTAIHGEAFSGAYLATGCKEGILTVKAGSNGPEFAMLEYPSDLPAGETTGTLIGSKSMQVFLGNYGAKGLVVVDPVDEPHFRYVELPFRRIDFALDPANARFGYVLTEDGTLHKLDVLKTEVTDSAKVTEPYSMDGDWNDPRPRLAMAGDEIAMSDPKAGLVRRIAKETLEETGTIEVGGMPYNIAVVGGSGMVHEGEGHDHSGHDHSAHAHSHGDPQIYKGYFEDSQIKDRPLADYAGDWQSVYPYLQDGTLDPVWEHKAEAGEMTAEEYKDYYTTGYRTDVERITIEGDTVTFYRDGKPLTAQYSYDGYEILTYEKGNRGVRFIFEKGEGDAEAPQFLQFADHGIFPAKASHYHLYWGDDRAKLLEELTNWPTYYPSSLKPDEIVSEMLAH</sequence>
<evidence type="ECO:0000256" key="1">
    <source>
        <dbReference type="ARBA" id="ARBA00022729"/>
    </source>
</evidence>
<dbReference type="OrthoDB" id="9810636at2"/>
<evidence type="ECO:0000256" key="3">
    <source>
        <dbReference type="SAM" id="SignalP"/>
    </source>
</evidence>
<comment type="caution">
    <text evidence="5">The sequence shown here is derived from an EMBL/GenBank/DDBJ whole genome shotgun (WGS) entry which is preliminary data.</text>
</comment>
<feature type="domain" description="ZinT" evidence="4">
    <location>
        <begin position="432"/>
        <end position="607"/>
    </location>
</feature>
<name>A0A371WYG8_9HYPH</name>
<gene>
    <name evidence="5" type="ORF">DYI37_18390</name>
</gene>
<dbReference type="InterPro" id="IPR011044">
    <property type="entry name" value="Quino_amine_DH_bsu"/>
</dbReference>
<accession>A0A371WYG8</accession>
<evidence type="ECO:0000256" key="2">
    <source>
        <dbReference type="ARBA" id="ARBA00022833"/>
    </source>
</evidence>
<dbReference type="SUPFAM" id="SSF50814">
    <property type="entry name" value="Lipocalins"/>
    <property type="match status" value="1"/>
</dbReference>
<dbReference type="Gene3D" id="2.40.128.20">
    <property type="match status" value="1"/>
</dbReference>
<reference evidence="5 6" key="1">
    <citation type="submission" date="2018-08" db="EMBL/GenBank/DDBJ databases">
        <title>Fulvimarina sp. 85, whole genome shotgun sequence.</title>
        <authorList>
            <person name="Tuo L."/>
        </authorList>
    </citation>
    <scope>NUCLEOTIDE SEQUENCE [LARGE SCALE GENOMIC DNA]</scope>
    <source>
        <strain evidence="5 6">85</strain>
    </source>
</reference>
<dbReference type="Pfam" id="PF09223">
    <property type="entry name" value="ZinT"/>
    <property type="match status" value="1"/>
</dbReference>